<sequence>MNNYRRYNPLLDEWIIVAANRIRRPWSGADGRAEKIGQRNEGVGNSLAPGGVRSSGKVNDNYTSTYVFDNGFPSFTELDESPETENDDLFKQMEIRGVCRVICYHPDSDLTLATMKIEDVRTVVDVWNRQFSELAAKYEWIQIFENRGEVVGCSNMHPHGQLWASNYLPTIPQKKFDTQKKYFEKHGTPLLIDYQNKELARKSRIVAENATWIALVPYWAVWPYETMILPKRRIQRFVELSDDKKNGIAEMLQTILIKYDNIFECSFPYMMGWFGAPTGRYLEENCEFWQLHLCIYPPLLRSAHIPKFIAGYEVFAEKQRDILPEDAAEKLRKMSDVHYSKMKK</sequence>
<dbReference type="InterPro" id="IPR005850">
    <property type="entry name" value="GalP_Utransf_C"/>
</dbReference>
<dbReference type="PIRSF" id="PIRSF000808">
    <property type="entry name" value="GalT"/>
    <property type="match status" value="1"/>
</dbReference>
<evidence type="ECO:0000313" key="15">
    <source>
        <dbReference type="EMBL" id="CAB3401899.1"/>
    </source>
</evidence>
<keyword evidence="9 12" id="KW-0299">Galactose metabolism</keyword>
<feature type="domain" description="Galactose-1-phosphate uridyl transferase C-terminal" evidence="14">
    <location>
        <begin position="176"/>
        <end position="341"/>
    </location>
</feature>
<feature type="domain" description="Galactose-1-phosphate uridyl transferase N-terminal" evidence="13">
    <location>
        <begin position="4"/>
        <end position="169"/>
    </location>
</feature>
<accession>A0A8S1ER43</accession>
<dbReference type="GO" id="GO:0005737">
    <property type="term" value="C:cytoplasm"/>
    <property type="evidence" value="ECO:0007669"/>
    <property type="project" value="TreeGrafter"/>
</dbReference>
<dbReference type="InterPro" id="IPR036265">
    <property type="entry name" value="HIT-like_sf"/>
</dbReference>
<dbReference type="GO" id="GO:0008270">
    <property type="term" value="F:zinc ion binding"/>
    <property type="evidence" value="ECO:0007669"/>
    <property type="project" value="InterPro"/>
</dbReference>
<reference evidence="15 16" key="1">
    <citation type="submission" date="2020-04" db="EMBL/GenBank/DDBJ databases">
        <authorList>
            <person name="Laetsch R D."/>
            <person name="Stevens L."/>
            <person name="Kumar S."/>
            <person name="Blaxter L. M."/>
        </authorList>
    </citation>
    <scope>NUCLEOTIDE SEQUENCE [LARGE SCALE GENOMIC DNA]</scope>
</reference>
<evidence type="ECO:0000256" key="11">
    <source>
        <dbReference type="PIRSR" id="PIRSR000808-1"/>
    </source>
</evidence>
<keyword evidence="6 12" id="KW-0548">Nucleotidyltransferase</keyword>
<evidence type="ECO:0000256" key="12">
    <source>
        <dbReference type="RuleBase" id="RU000506"/>
    </source>
</evidence>
<dbReference type="Pfam" id="PF01087">
    <property type="entry name" value="GalP_UDP_transf"/>
    <property type="match status" value="1"/>
</dbReference>
<dbReference type="OrthoDB" id="418412at2759"/>
<dbReference type="InterPro" id="IPR005849">
    <property type="entry name" value="GalP_Utransf_N"/>
</dbReference>
<evidence type="ECO:0000256" key="4">
    <source>
        <dbReference type="ARBA" id="ARBA00010951"/>
    </source>
</evidence>
<evidence type="ECO:0000313" key="16">
    <source>
        <dbReference type="Proteomes" id="UP000494206"/>
    </source>
</evidence>
<dbReference type="AlphaFoldDB" id="A0A8S1ER43"/>
<keyword evidence="10 12" id="KW-0119">Carbohydrate metabolism</keyword>
<feature type="active site" description="Tele-UMP-histidine intermediate" evidence="11">
    <location>
        <position position="159"/>
    </location>
</feature>
<comment type="catalytic activity">
    <reaction evidence="1 12">
        <text>alpha-D-galactose 1-phosphate + UDP-alpha-D-glucose = alpha-D-glucose 1-phosphate + UDP-alpha-D-galactose</text>
        <dbReference type="Rhea" id="RHEA:13989"/>
        <dbReference type="ChEBI" id="CHEBI:58336"/>
        <dbReference type="ChEBI" id="CHEBI:58601"/>
        <dbReference type="ChEBI" id="CHEBI:58885"/>
        <dbReference type="ChEBI" id="CHEBI:66914"/>
        <dbReference type="EC" id="2.7.7.12"/>
    </reaction>
</comment>
<evidence type="ECO:0000256" key="8">
    <source>
        <dbReference type="ARBA" id="ARBA00022833"/>
    </source>
</evidence>
<dbReference type="InterPro" id="IPR019779">
    <property type="entry name" value="GalP_UDPtransf1_His-AS"/>
</dbReference>
<keyword evidence="5 12" id="KW-0808">Transferase</keyword>
<dbReference type="EMBL" id="CADEPM010000003">
    <property type="protein sequence ID" value="CAB3401899.1"/>
    <property type="molecule type" value="Genomic_DNA"/>
</dbReference>
<evidence type="ECO:0000256" key="9">
    <source>
        <dbReference type="ARBA" id="ARBA00023144"/>
    </source>
</evidence>
<dbReference type="PANTHER" id="PTHR11943:SF1">
    <property type="entry name" value="GALACTOSE-1-PHOSPHATE URIDYLYLTRANSFERASE"/>
    <property type="match status" value="1"/>
</dbReference>
<dbReference type="FunFam" id="3.30.428.10:FF:000001">
    <property type="entry name" value="Galactose-1-phosphate uridylyltransferase"/>
    <property type="match status" value="1"/>
</dbReference>
<dbReference type="NCBIfam" id="TIGR00209">
    <property type="entry name" value="galT_1"/>
    <property type="match status" value="1"/>
</dbReference>
<evidence type="ECO:0000256" key="10">
    <source>
        <dbReference type="ARBA" id="ARBA00023277"/>
    </source>
</evidence>
<dbReference type="GO" id="GO:0008108">
    <property type="term" value="F:UDP-glucose:hexose-1-phosphate uridylyltransferase activity"/>
    <property type="evidence" value="ECO:0007669"/>
    <property type="project" value="UniProtKB-EC"/>
</dbReference>
<comment type="similarity">
    <text evidence="4 12">Belongs to the galactose-1-phosphate uridylyltransferase type 1 family.</text>
</comment>
<dbReference type="Gene3D" id="3.30.428.10">
    <property type="entry name" value="HIT-like"/>
    <property type="match status" value="2"/>
</dbReference>
<dbReference type="SUPFAM" id="SSF54197">
    <property type="entry name" value="HIT-like"/>
    <property type="match status" value="2"/>
</dbReference>
<dbReference type="Proteomes" id="UP000494206">
    <property type="component" value="Unassembled WGS sequence"/>
</dbReference>
<evidence type="ECO:0000256" key="3">
    <source>
        <dbReference type="ARBA" id="ARBA00004947"/>
    </source>
</evidence>
<dbReference type="Pfam" id="PF02744">
    <property type="entry name" value="GalP_UDP_tr_C"/>
    <property type="match status" value="1"/>
</dbReference>
<dbReference type="PANTHER" id="PTHR11943">
    <property type="entry name" value="GALACTOSE-1-PHOSPHATE URIDYLYLTRANSFERASE"/>
    <property type="match status" value="1"/>
</dbReference>
<comment type="pathway">
    <text evidence="3 12">Carbohydrate metabolism; galactose metabolism.</text>
</comment>
<evidence type="ECO:0000256" key="6">
    <source>
        <dbReference type="ARBA" id="ARBA00022695"/>
    </source>
</evidence>
<dbReference type="GO" id="GO:0033499">
    <property type="term" value="P:galactose catabolic process via UDP-galactose, Leloir pathway"/>
    <property type="evidence" value="ECO:0007669"/>
    <property type="project" value="TreeGrafter"/>
</dbReference>
<evidence type="ECO:0000259" key="14">
    <source>
        <dbReference type="Pfam" id="PF02744"/>
    </source>
</evidence>
<evidence type="ECO:0000256" key="7">
    <source>
        <dbReference type="ARBA" id="ARBA00022723"/>
    </source>
</evidence>
<gene>
    <name evidence="15" type="ORF">CBOVIS_LOCUS4582</name>
</gene>
<keyword evidence="8" id="KW-0862">Zinc</keyword>
<dbReference type="InterPro" id="IPR001937">
    <property type="entry name" value="GalP_UDPtransf1"/>
</dbReference>
<evidence type="ECO:0000256" key="5">
    <source>
        <dbReference type="ARBA" id="ARBA00022679"/>
    </source>
</evidence>
<protein>
    <recommendedName>
        <fullName evidence="12">Galactose-1-phosphate uridylyltransferase</fullName>
        <ecNumber evidence="12">2.7.7.12</ecNumber>
    </recommendedName>
</protein>
<name>A0A8S1ER43_9PELO</name>
<dbReference type="PROSITE" id="PS00117">
    <property type="entry name" value="GAL_P_UDP_TRANSF_I"/>
    <property type="match status" value="1"/>
</dbReference>
<comment type="cofactor">
    <cofactor evidence="2">
        <name>Zn(2+)</name>
        <dbReference type="ChEBI" id="CHEBI:29105"/>
    </cofactor>
</comment>
<evidence type="ECO:0000256" key="1">
    <source>
        <dbReference type="ARBA" id="ARBA00001107"/>
    </source>
</evidence>
<evidence type="ECO:0000256" key="2">
    <source>
        <dbReference type="ARBA" id="ARBA00001947"/>
    </source>
</evidence>
<keyword evidence="16" id="KW-1185">Reference proteome</keyword>
<dbReference type="CDD" id="cd00608">
    <property type="entry name" value="GalT"/>
    <property type="match status" value="1"/>
</dbReference>
<evidence type="ECO:0000259" key="13">
    <source>
        <dbReference type="Pfam" id="PF01087"/>
    </source>
</evidence>
<dbReference type="EC" id="2.7.7.12" evidence="12"/>
<keyword evidence="7 12" id="KW-0479">Metal-binding</keyword>
<proteinExistence type="inferred from homology"/>
<organism evidence="15 16">
    <name type="scientific">Caenorhabditis bovis</name>
    <dbReference type="NCBI Taxonomy" id="2654633"/>
    <lineage>
        <taxon>Eukaryota</taxon>
        <taxon>Metazoa</taxon>
        <taxon>Ecdysozoa</taxon>
        <taxon>Nematoda</taxon>
        <taxon>Chromadorea</taxon>
        <taxon>Rhabditida</taxon>
        <taxon>Rhabditina</taxon>
        <taxon>Rhabditomorpha</taxon>
        <taxon>Rhabditoidea</taxon>
        <taxon>Rhabditidae</taxon>
        <taxon>Peloderinae</taxon>
        <taxon>Caenorhabditis</taxon>
    </lineage>
</organism>
<comment type="caution">
    <text evidence="15">The sequence shown here is derived from an EMBL/GenBank/DDBJ whole genome shotgun (WGS) entry which is preliminary data.</text>
</comment>